<sequence length="94" mass="10931">MEISKVLDSTANQHLPPLKSPLTSKATISSNSLRITDTEGQESEGHSHLARSQKSRLHYWACCENHYLLQRDHSGQWEFEVRPRLCFFHPKTNW</sequence>
<dbReference type="ExpressionAtlas" id="F6HWP7">
    <property type="expression patterns" value="baseline"/>
</dbReference>
<dbReference type="HOGENOM" id="CLU_2390492_0_0_1"/>
<evidence type="ECO:0000256" key="1">
    <source>
        <dbReference type="SAM" id="MobiDB-lite"/>
    </source>
</evidence>
<reference evidence="3" key="1">
    <citation type="journal article" date="2007" name="Nature">
        <title>The grapevine genome sequence suggests ancestral hexaploidization in major angiosperm phyla.</title>
        <authorList>
            <consortium name="The French-Italian Public Consortium for Grapevine Genome Characterization."/>
            <person name="Jaillon O."/>
            <person name="Aury J.-M."/>
            <person name="Noel B."/>
            <person name="Policriti A."/>
            <person name="Clepet C."/>
            <person name="Casagrande A."/>
            <person name="Choisne N."/>
            <person name="Aubourg S."/>
            <person name="Vitulo N."/>
            <person name="Jubin C."/>
            <person name="Vezzi A."/>
            <person name="Legeai F."/>
            <person name="Hugueney P."/>
            <person name="Dasilva C."/>
            <person name="Horner D."/>
            <person name="Mica E."/>
            <person name="Jublot D."/>
            <person name="Poulain J."/>
            <person name="Bruyere C."/>
            <person name="Billault A."/>
            <person name="Segurens B."/>
            <person name="Gouyvenoux M."/>
            <person name="Ugarte E."/>
            <person name="Cattonaro F."/>
            <person name="Anthouard V."/>
            <person name="Vico V."/>
            <person name="Del Fabbro C."/>
            <person name="Alaux M."/>
            <person name="Di Gaspero G."/>
            <person name="Dumas V."/>
            <person name="Felice N."/>
            <person name="Paillard S."/>
            <person name="Juman I."/>
            <person name="Moroldo M."/>
            <person name="Scalabrin S."/>
            <person name="Canaguier A."/>
            <person name="Le Clainche I."/>
            <person name="Malacrida G."/>
            <person name="Durand E."/>
            <person name="Pesole G."/>
            <person name="Laucou V."/>
            <person name="Chatelet P."/>
            <person name="Merdinoglu D."/>
            <person name="Delledonne M."/>
            <person name="Pezzotti M."/>
            <person name="Lecharny A."/>
            <person name="Scarpelli C."/>
            <person name="Artiguenave F."/>
            <person name="Pe M.E."/>
            <person name="Valle G."/>
            <person name="Morgante M."/>
            <person name="Caboche M."/>
            <person name="Adam-Blondon A.-F."/>
            <person name="Weissenbach J."/>
            <person name="Quetier F."/>
            <person name="Wincker P."/>
        </authorList>
    </citation>
    <scope>NUCLEOTIDE SEQUENCE [LARGE SCALE GENOMIC DNA]</scope>
    <source>
        <strain evidence="3">cv. Pinot noir / PN40024</strain>
    </source>
</reference>
<dbReference type="AlphaFoldDB" id="F6HWP7"/>
<evidence type="ECO:0000313" key="3">
    <source>
        <dbReference type="Proteomes" id="UP000009183"/>
    </source>
</evidence>
<dbReference type="InParanoid" id="F6HWP7"/>
<gene>
    <name evidence="2" type="ORF">VIT_00s0183g00250</name>
</gene>
<dbReference type="Proteomes" id="UP000009183">
    <property type="component" value="Unassembled WGS sequence, unordered"/>
</dbReference>
<name>F6HWP7_VITVI</name>
<proteinExistence type="predicted"/>
<feature type="region of interest" description="Disordered" evidence="1">
    <location>
        <begin position="1"/>
        <end position="49"/>
    </location>
</feature>
<organism evidence="2 3">
    <name type="scientific">Vitis vinifera</name>
    <name type="common">Grape</name>
    <dbReference type="NCBI Taxonomy" id="29760"/>
    <lineage>
        <taxon>Eukaryota</taxon>
        <taxon>Viridiplantae</taxon>
        <taxon>Streptophyta</taxon>
        <taxon>Embryophyta</taxon>
        <taxon>Tracheophyta</taxon>
        <taxon>Spermatophyta</taxon>
        <taxon>Magnoliopsida</taxon>
        <taxon>eudicotyledons</taxon>
        <taxon>Gunneridae</taxon>
        <taxon>Pentapetalae</taxon>
        <taxon>rosids</taxon>
        <taxon>Vitales</taxon>
        <taxon>Vitaceae</taxon>
        <taxon>Viteae</taxon>
        <taxon>Vitis</taxon>
    </lineage>
</organism>
<protein>
    <submittedName>
        <fullName evidence="2">Uncharacterized protein</fullName>
    </submittedName>
</protein>
<dbReference type="PaxDb" id="29760-VIT_00s0183g00250.t01"/>
<evidence type="ECO:0000313" key="2">
    <source>
        <dbReference type="EMBL" id="CCB59111.1"/>
    </source>
</evidence>
<feature type="compositionally biased region" description="Polar residues" evidence="1">
    <location>
        <begin position="21"/>
        <end position="35"/>
    </location>
</feature>
<accession>F6HWP7</accession>
<keyword evidence="3" id="KW-1185">Reference proteome</keyword>
<dbReference type="EMBL" id="FN596276">
    <property type="protein sequence ID" value="CCB59111.1"/>
    <property type="molecule type" value="Genomic_DNA"/>
</dbReference>